<sequence>MLYYATMAFLVVFGCTAVNYITGQSMVERPLVVGLIAGLLMGDMTTGILIGASLEAIFMGNASIGGVISAELVTATTLTVTFAVISHVDQQAAITLSIPIGMLAAFVVMLLKNVVMNVFAPLLDKYARENNQKGIVFLHYFTWLFTCFAIASMSFIGVLVGNDPVSQLVNSIPAALMNGLKASGGLLPAVGFALLMKLLWNNKLAIFYLLGFILTAYLKLPAVAVAALGVVICVVMAQRDLQFNQLLSSGVSQKTVGSNVTKEDEEDDFLS</sequence>
<evidence type="ECO:0000256" key="8">
    <source>
        <dbReference type="ARBA" id="ARBA00023136"/>
    </source>
</evidence>
<dbReference type="InterPro" id="IPR050303">
    <property type="entry name" value="GatZ_KbaZ_carbometab"/>
</dbReference>
<evidence type="ECO:0000313" key="11">
    <source>
        <dbReference type="Proteomes" id="UP000070422"/>
    </source>
</evidence>
<keyword evidence="4" id="KW-0762">Sugar transport</keyword>
<evidence type="ECO:0000256" key="1">
    <source>
        <dbReference type="ARBA" id="ARBA00004651"/>
    </source>
</evidence>
<keyword evidence="7 9" id="KW-1133">Transmembrane helix</keyword>
<proteinExistence type="predicted"/>
<evidence type="ECO:0000256" key="5">
    <source>
        <dbReference type="ARBA" id="ARBA00022683"/>
    </source>
</evidence>
<accession>A0A133XUE8</accession>
<reference evidence="10 11" key="1">
    <citation type="submission" date="2016-01" db="EMBL/GenBank/DDBJ databases">
        <authorList>
            <person name="Oliw E.H."/>
        </authorList>
    </citation>
    <scope>NUCLEOTIDE SEQUENCE [LARGE SCALE GENOMIC DNA]</scope>
    <source>
        <strain evidence="10 11">KA00635</strain>
    </source>
</reference>
<dbReference type="InterPro" id="IPR004700">
    <property type="entry name" value="PTS_IIC_man"/>
</dbReference>
<evidence type="ECO:0000256" key="3">
    <source>
        <dbReference type="ARBA" id="ARBA00022475"/>
    </source>
</evidence>
<evidence type="ECO:0000256" key="9">
    <source>
        <dbReference type="SAM" id="Phobius"/>
    </source>
</evidence>
<dbReference type="AlphaFoldDB" id="A0A133XUE8"/>
<feature type="transmembrane region" description="Helical" evidence="9">
    <location>
        <begin position="64"/>
        <end position="86"/>
    </location>
</feature>
<keyword evidence="6 9" id="KW-0812">Transmembrane</keyword>
<dbReference type="PROSITE" id="PS51106">
    <property type="entry name" value="PTS_EIIC_TYPE_4"/>
    <property type="match status" value="1"/>
</dbReference>
<gene>
    <name evidence="10" type="ORF">HMPREF3187_01326</name>
</gene>
<evidence type="ECO:0000256" key="6">
    <source>
        <dbReference type="ARBA" id="ARBA00022692"/>
    </source>
</evidence>
<evidence type="ECO:0000256" key="4">
    <source>
        <dbReference type="ARBA" id="ARBA00022597"/>
    </source>
</evidence>
<dbReference type="OrthoDB" id="1649937at2"/>
<protein>
    <submittedName>
        <fullName evidence="10">PTS system sorbose-specific iic component</fullName>
    </submittedName>
</protein>
<dbReference type="GO" id="GO:0009401">
    <property type="term" value="P:phosphoenolpyruvate-dependent sugar phosphotransferase system"/>
    <property type="evidence" value="ECO:0007669"/>
    <property type="project" value="UniProtKB-KW"/>
</dbReference>
<feature type="transmembrane region" description="Helical" evidence="9">
    <location>
        <begin position="136"/>
        <end position="160"/>
    </location>
</feature>
<dbReference type="STRING" id="87541.AWM71_06020"/>
<comment type="caution">
    <text evidence="10">The sequence shown here is derived from an EMBL/GenBank/DDBJ whole genome shotgun (WGS) entry which is preliminary data.</text>
</comment>
<feature type="transmembrane region" description="Helical" evidence="9">
    <location>
        <begin position="33"/>
        <end position="52"/>
    </location>
</feature>
<evidence type="ECO:0000313" key="10">
    <source>
        <dbReference type="EMBL" id="KXB34558.1"/>
    </source>
</evidence>
<dbReference type="PANTHER" id="PTHR32502">
    <property type="entry name" value="N-ACETYLGALACTOSAMINE PERMEASE II COMPONENT-RELATED"/>
    <property type="match status" value="1"/>
</dbReference>
<dbReference type="EMBL" id="LSCQ01000074">
    <property type="protein sequence ID" value="KXB34558.1"/>
    <property type="molecule type" value="Genomic_DNA"/>
</dbReference>
<dbReference type="GO" id="GO:0005886">
    <property type="term" value="C:plasma membrane"/>
    <property type="evidence" value="ECO:0007669"/>
    <property type="project" value="UniProtKB-SubCell"/>
</dbReference>
<keyword evidence="8 9" id="KW-0472">Membrane</keyword>
<dbReference type="PATRIC" id="fig|87541.4.peg.1310"/>
<dbReference type="RefSeq" id="WP_060937072.1">
    <property type="nucleotide sequence ID" value="NZ_JASOZP010000011.1"/>
</dbReference>
<dbReference type="Proteomes" id="UP000070422">
    <property type="component" value="Unassembled WGS sequence"/>
</dbReference>
<dbReference type="Pfam" id="PF03609">
    <property type="entry name" value="EII-Sor"/>
    <property type="match status" value="1"/>
</dbReference>
<evidence type="ECO:0000256" key="2">
    <source>
        <dbReference type="ARBA" id="ARBA00022448"/>
    </source>
</evidence>
<organism evidence="10 11">
    <name type="scientific">Aerococcus christensenii</name>
    <dbReference type="NCBI Taxonomy" id="87541"/>
    <lineage>
        <taxon>Bacteria</taxon>
        <taxon>Bacillati</taxon>
        <taxon>Bacillota</taxon>
        <taxon>Bacilli</taxon>
        <taxon>Lactobacillales</taxon>
        <taxon>Aerococcaceae</taxon>
        <taxon>Aerococcus</taxon>
    </lineage>
</organism>
<keyword evidence="2" id="KW-0813">Transport</keyword>
<name>A0A133XUE8_9LACT</name>
<comment type="subcellular location">
    <subcellularLocation>
        <location evidence="1">Cell membrane</location>
        <topology evidence="1">Multi-pass membrane protein</topology>
    </subcellularLocation>
</comment>
<evidence type="ECO:0000256" key="7">
    <source>
        <dbReference type="ARBA" id="ARBA00022989"/>
    </source>
</evidence>
<feature type="transmembrane region" description="Helical" evidence="9">
    <location>
        <begin position="92"/>
        <end position="115"/>
    </location>
</feature>
<feature type="transmembrane region" description="Helical" evidence="9">
    <location>
        <begin position="207"/>
        <end position="237"/>
    </location>
</feature>
<keyword evidence="3" id="KW-1003">Cell membrane</keyword>
<keyword evidence="5" id="KW-0598">Phosphotransferase system</keyword>
<dbReference type="PANTHER" id="PTHR32502:SF8">
    <property type="entry name" value="N-ACETYLGALACTOSAMINE PERMEASE IIC COMPONENT 1"/>
    <property type="match status" value="1"/>
</dbReference>